<keyword evidence="4" id="KW-1185">Reference proteome</keyword>
<keyword evidence="1" id="KW-1133">Transmembrane helix</keyword>
<feature type="transmembrane region" description="Helical" evidence="1">
    <location>
        <begin position="12"/>
        <end position="28"/>
    </location>
</feature>
<evidence type="ECO:0000256" key="1">
    <source>
        <dbReference type="SAM" id="Phobius"/>
    </source>
</evidence>
<reference evidence="3 4" key="1">
    <citation type="submission" date="2020-08" db="EMBL/GenBank/DDBJ databases">
        <title>Sequencing the genomes of 1000 actinobacteria strains.</title>
        <authorList>
            <person name="Klenk H.-P."/>
        </authorList>
    </citation>
    <scope>NUCLEOTIDE SEQUENCE [LARGE SCALE GENOMIC DNA]</scope>
    <source>
        <strain evidence="3 4">DSM 44230</strain>
    </source>
</reference>
<evidence type="ECO:0000313" key="3">
    <source>
        <dbReference type="EMBL" id="MBB4681769.1"/>
    </source>
</evidence>
<feature type="domain" description="DUF58" evidence="2">
    <location>
        <begin position="200"/>
        <end position="284"/>
    </location>
</feature>
<keyword evidence="1" id="KW-0472">Membrane</keyword>
<feature type="transmembrane region" description="Helical" evidence="1">
    <location>
        <begin position="34"/>
        <end position="54"/>
    </location>
</feature>
<protein>
    <submittedName>
        <fullName evidence="3">Uncharacterized protein (DUF58 family)</fullName>
    </submittedName>
</protein>
<gene>
    <name evidence="3" type="ORF">HNR67_007887</name>
</gene>
<accession>A0A7W7CLR5</accession>
<sequence length="423" mass="44694">MGALAGLTTRGRCLLAAGLAAALCALLLDERDLLRIAVFVVALPIIAAVMAANARIGLAALRHLVPDRVQVGTGSEVRLEVRSSGRLPAGGLMLEDGVPYALGNKPRFVVERLPRRSAAVLRYPLQPVMRGVHQLGPLRARVTDPFGLAEFERELGGRSRLVVVPKVMTLNGLPHGSGLGAGDDGAVRLRAGQGEDDAIIRQYRHGDDLRKVHWKSTARRDELMVRVEESPWHGGVSVLLDTRAAAHRGNGPTSSLEWAISLTASICLHLHKHGQHVRLSTEEGVLLAGGSASAGLSDVPVLDALAALHPAHRAQLAVTGDPGAGRELIAVLGDVTPASIAELVRFRPRGVRSLAILLDVNGWASAREDRGNDPADAVRLLNSAGWGAVVARPEQGMAAVWSLLCNTVPERMSSGHVAGAGPW</sequence>
<proteinExistence type="predicted"/>
<evidence type="ECO:0000259" key="2">
    <source>
        <dbReference type="Pfam" id="PF01882"/>
    </source>
</evidence>
<dbReference type="PANTHER" id="PTHR34351:SF1">
    <property type="entry name" value="SLR1927 PROTEIN"/>
    <property type="match status" value="1"/>
</dbReference>
<dbReference type="Pfam" id="PF01882">
    <property type="entry name" value="DUF58"/>
    <property type="match status" value="1"/>
</dbReference>
<dbReference type="InterPro" id="IPR002881">
    <property type="entry name" value="DUF58"/>
</dbReference>
<dbReference type="Proteomes" id="UP000533598">
    <property type="component" value="Unassembled WGS sequence"/>
</dbReference>
<comment type="caution">
    <text evidence="3">The sequence shown here is derived from an EMBL/GenBank/DDBJ whole genome shotgun (WGS) entry which is preliminary data.</text>
</comment>
<keyword evidence="1" id="KW-0812">Transmembrane</keyword>
<dbReference type="RefSeq" id="WP_185008589.1">
    <property type="nucleotide sequence ID" value="NZ_BAAAUI010000063.1"/>
</dbReference>
<dbReference type="EMBL" id="JACHMH010000001">
    <property type="protein sequence ID" value="MBB4681769.1"/>
    <property type="molecule type" value="Genomic_DNA"/>
</dbReference>
<name>A0A7W7CLR5_9PSEU</name>
<dbReference type="PANTHER" id="PTHR34351">
    <property type="entry name" value="SLR1927 PROTEIN-RELATED"/>
    <property type="match status" value="1"/>
</dbReference>
<evidence type="ECO:0000313" key="4">
    <source>
        <dbReference type="Proteomes" id="UP000533598"/>
    </source>
</evidence>
<dbReference type="AlphaFoldDB" id="A0A7W7CLR5"/>
<organism evidence="3 4">
    <name type="scientific">Crossiella cryophila</name>
    <dbReference type="NCBI Taxonomy" id="43355"/>
    <lineage>
        <taxon>Bacteria</taxon>
        <taxon>Bacillati</taxon>
        <taxon>Actinomycetota</taxon>
        <taxon>Actinomycetes</taxon>
        <taxon>Pseudonocardiales</taxon>
        <taxon>Pseudonocardiaceae</taxon>
        <taxon>Crossiella</taxon>
    </lineage>
</organism>